<evidence type="ECO:0000256" key="1">
    <source>
        <dbReference type="SAM" id="SignalP"/>
    </source>
</evidence>
<reference evidence="3" key="2">
    <citation type="journal article" date="2018" name="BMC Genomics">
        <title>Whole genome sequencing and function prediction of 133 gut anaerobes isolated from chicken caecum in pure cultures.</title>
        <authorList>
            <person name="Medvecky M."/>
            <person name="Cejkova D."/>
            <person name="Polansky O."/>
            <person name="Karasova D."/>
            <person name="Kubasova T."/>
            <person name="Cizek A."/>
            <person name="Rychlik I."/>
        </authorList>
    </citation>
    <scope>NUCLEOTIDE SEQUENCE</scope>
    <source>
        <strain evidence="3">An67</strain>
    </source>
</reference>
<keyword evidence="3" id="KW-0378">Hydrolase</keyword>
<gene>
    <name evidence="3" type="ORF">B5G17_09990</name>
    <name evidence="4" type="ORF">DW216_16400</name>
</gene>
<feature type="domain" description="BD-FAE-like" evidence="2">
    <location>
        <begin position="41"/>
        <end position="158"/>
    </location>
</feature>
<reference evidence="4 6" key="3">
    <citation type="submission" date="2018-08" db="EMBL/GenBank/DDBJ databases">
        <title>A genome reference for cultivated species of the human gut microbiota.</title>
        <authorList>
            <person name="Zou Y."/>
            <person name="Xue W."/>
            <person name="Luo G."/>
        </authorList>
    </citation>
    <scope>NUCLEOTIDE SEQUENCE [LARGE SCALE GENOMIC DNA]</scope>
    <source>
        <strain evidence="4 6">AM18-14LB</strain>
    </source>
</reference>
<evidence type="ECO:0000313" key="6">
    <source>
        <dbReference type="Proteomes" id="UP000283766"/>
    </source>
</evidence>
<dbReference type="InterPro" id="IPR049492">
    <property type="entry name" value="BD-FAE-like_dom"/>
</dbReference>
<reference evidence="5" key="1">
    <citation type="submission" date="2017-04" db="EMBL/GenBank/DDBJ databases">
        <title>Function of individual gut microbiota members based on whole genome sequencing of pure cultures obtained from chicken caecum.</title>
        <authorList>
            <person name="Medvecky M."/>
            <person name="Cejkova D."/>
            <person name="Polansky O."/>
            <person name="Karasova D."/>
            <person name="Kubasova T."/>
            <person name="Cizek A."/>
            <person name="Rychlik I."/>
        </authorList>
    </citation>
    <scope>NUCLEOTIDE SEQUENCE [LARGE SCALE GENOMIC DNA]</scope>
    <source>
        <strain evidence="5">An67</strain>
    </source>
</reference>
<accession>A0A1Y3V5Z6</accession>
<dbReference type="Gene3D" id="3.40.50.1820">
    <property type="entry name" value="alpha/beta hydrolase"/>
    <property type="match status" value="1"/>
</dbReference>
<name>A0A1Y3V5Z6_BACUN</name>
<dbReference type="Proteomes" id="UP000196329">
    <property type="component" value="Unassembled WGS sequence"/>
</dbReference>
<keyword evidence="1" id="KW-0732">Signal</keyword>
<sequence>MKNRNILLIGFLFCTLRLFAQTEYTVNLYDAQRERIVPIAIYEPKHVNKHTPVIIFNHGYGQNAPDSYISYSCLTKPLAMKGYYVISIQHELPNDLPLAMSGNFMKTRMPNWERGVENILFTIKEFKKFKPKLSWNNITIMGHSNGGDMAMLFAAKHPTMAQKIISLDHRRMVMPRCSSPKVYTLRGSDYGADENVIPTVEEQQKYHISVIQLDDIKHGDMDNKGKREQHDTILYYLYKFLK</sequence>
<dbReference type="EMBL" id="NFHS01000004">
    <property type="protein sequence ID" value="OUN54838.1"/>
    <property type="molecule type" value="Genomic_DNA"/>
</dbReference>
<dbReference type="EMBL" id="QRJL01000011">
    <property type="protein sequence ID" value="RHH28159.1"/>
    <property type="molecule type" value="Genomic_DNA"/>
</dbReference>
<dbReference type="Pfam" id="PF20434">
    <property type="entry name" value="BD-FAE"/>
    <property type="match status" value="1"/>
</dbReference>
<proteinExistence type="predicted"/>
<protein>
    <submittedName>
        <fullName evidence="3">Alpha/beta hydrolase</fullName>
    </submittedName>
</protein>
<feature type="signal peptide" evidence="1">
    <location>
        <begin position="1"/>
        <end position="20"/>
    </location>
</feature>
<evidence type="ECO:0000313" key="3">
    <source>
        <dbReference type="EMBL" id="OUN54838.1"/>
    </source>
</evidence>
<dbReference type="RefSeq" id="WP_055289371.1">
    <property type="nucleotide sequence ID" value="NZ_CAXSNS010000043.1"/>
</dbReference>
<dbReference type="GO" id="GO:0016787">
    <property type="term" value="F:hydrolase activity"/>
    <property type="evidence" value="ECO:0007669"/>
    <property type="project" value="UniProtKB-KW"/>
</dbReference>
<comment type="caution">
    <text evidence="3">The sequence shown here is derived from an EMBL/GenBank/DDBJ whole genome shotgun (WGS) entry which is preliminary data.</text>
</comment>
<dbReference type="InterPro" id="IPR029058">
    <property type="entry name" value="AB_hydrolase_fold"/>
</dbReference>
<evidence type="ECO:0000313" key="5">
    <source>
        <dbReference type="Proteomes" id="UP000196329"/>
    </source>
</evidence>
<organism evidence="3 5">
    <name type="scientific">Bacteroides uniformis</name>
    <dbReference type="NCBI Taxonomy" id="820"/>
    <lineage>
        <taxon>Bacteria</taxon>
        <taxon>Pseudomonadati</taxon>
        <taxon>Bacteroidota</taxon>
        <taxon>Bacteroidia</taxon>
        <taxon>Bacteroidales</taxon>
        <taxon>Bacteroidaceae</taxon>
        <taxon>Bacteroides</taxon>
    </lineage>
</organism>
<dbReference type="SUPFAM" id="SSF53474">
    <property type="entry name" value="alpha/beta-Hydrolases"/>
    <property type="match status" value="1"/>
</dbReference>
<evidence type="ECO:0000313" key="4">
    <source>
        <dbReference type="EMBL" id="RHH28159.1"/>
    </source>
</evidence>
<feature type="chain" id="PRO_5036030069" evidence="1">
    <location>
        <begin position="21"/>
        <end position="242"/>
    </location>
</feature>
<dbReference type="AlphaFoldDB" id="A0A1Y3V5Z6"/>
<dbReference type="Proteomes" id="UP000283766">
    <property type="component" value="Unassembled WGS sequence"/>
</dbReference>
<evidence type="ECO:0000259" key="2">
    <source>
        <dbReference type="Pfam" id="PF20434"/>
    </source>
</evidence>